<accession>A0A0C2MQ13</accession>
<gene>
    <name evidence="1" type="ORF">RF11_08723</name>
</gene>
<protein>
    <submittedName>
        <fullName evidence="1">Uncharacterized protein</fullName>
    </submittedName>
</protein>
<keyword evidence="2" id="KW-1185">Reference proteome</keyword>
<proteinExistence type="predicted"/>
<dbReference type="AlphaFoldDB" id="A0A0C2MQ13"/>
<evidence type="ECO:0000313" key="1">
    <source>
        <dbReference type="EMBL" id="KII63731.1"/>
    </source>
</evidence>
<organism evidence="1 2">
    <name type="scientific">Thelohanellus kitauei</name>
    <name type="common">Myxosporean</name>
    <dbReference type="NCBI Taxonomy" id="669202"/>
    <lineage>
        <taxon>Eukaryota</taxon>
        <taxon>Metazoa</taxon>
        <taxon>Cnidaria</taxon>
        <taxon>Myxozoa</taxon>
        <taxon>Myxosporea</taxon>
        <taxon>Bivalvulida</taxon>
        <taxon>Platysporina</taxon>
        <taxon>Myxobolidae</taxon>
        <taxon>Thelohanellus</taxon>
    </lineage>
</organism>
<reference evidence="1 2" key="1">
    <citation type="journal article" date="2014" name="Genome Biol. Evol.">
        <title>The genome of the myxosporean Thelohanellus kitauei shows adaptations to nutrient acquisition within its fish host.</title>
        <authorList>
            <person name="Yang Y."/>
            <person name="Xiong J."/>
            <person name="Zhou Z."/>
            <person name="Huo F."/>
            <person name="Miao W."/>
            <person name="Ran C."/>
            <person name="Liu Y."/>
            <person name="Zhang J."/>
            <person name="Feng J."/>
            <person name="Wang M."/>
            <person name="Wang M."/>
            <person name="Wang L."/>
            <person name="Yao B."/>
        </authorList>
    </citation>
    <scope>NUCLEOTIDE SEQUENCE [LARGE SCALE GENOMIC DNA]</scope>
    <source>
        <strain evidence="1">Wuqing</strain>
    </source>
</reference>
<dbReference type="Proteomes" id="UP000031668">
    <property type="component" value="Unassembled WGS sequence"/>
</dbReference>
<comment type="caution">
    <text evidence="1">The sequence shown here is derived from an EMBL/GenBank/DDBJ whole genome shotgun (WGS) entry which is preliminary data.</text>
</comment>
<sequence length="182" mass="21732">MSQDLVKSGSSFIVAEYFVMCLFSNCEEHLLKHSRRVQADEHMNDYPIICRKMMEKALRLFNKSNYLKPNIRGRFIETRHLELIREFTFPHPPRVIVRTYDTIHDDSFLFERNGREPNRRVMRRHPTNLIVRYDWIPDNAFLFESNELFELPIEALLKGFILIYEANIMFGGILYGRLFDPA</sequence>
<evidence type="ECO:0000313" key="2">
    <source>
        <dbReference type="Proteomes" id="UP000031668"/>
    </source>
</evidence>
<name>A0A0C2MQ13_THEKT</name>
<dbReference type="EMBL" id="JWZT01004603">
    <property type="protein sequence ID" value="KII63731.1"/>
    <property type="molecule type" value="Genomic_DNA"/>
</dbReference>